<gene>
    <name evidence="2" type="ORF">BDN71DRAFT_1383626</name>
</gene>
<evidence type="ECO:0000256" key="1">
    <source>
        <dbReference type="SAM" id="MobiDB-lite"/>
    </source>
</evidence>
<feature type="region of interest" description="Disordered" evidence="1">
    <location>
        <begin position="373"/>
        <end position="403"/>
    </location>
</feature>
<keyword evidence="3" id="KW-1185">Reference proteome</keyword>
<comment type="caution">
    <text evidence="2">The sequence shown here is derived from an EMBL/GenBank/DDBJ whole genome shotgun (WGS) entry which is preliminary data.</text>
</comment>
<feature type="region of interest" description="Disordered" evidence="1">
    <location>
        <begin position="168"/>
        <end position="232"/>
    </location>
</feature>
<feature type="compositionally biased region" description="Acidic residues" evidence="1">
    <location>
        <begin position="298"/>
        <end position="314"/>
    </location>
</feature>
<name>A0A9P6A420_PLEER</name>
<dbReference type="EMBL" id="MU154531">
    <property type="protein sequence ID" value="KAF9499632.1"/>
    <property type="molecule type" value="Genomic_DNA"/>
</dbReference>
<reference evidence="2" key="1">
    <citation type="submission" date="2020-11" db="EMBL/GenBank/DDBJ databases">
        <authorList>
            <consortium name="DOE Joint Genome Institute"/>
            <person name="Ahrendt S."/>
            <person name="Riley R."/>
            <person name="Andreopoulos W."/>
            <person name="Labutti K."/>
            <person name="Pangilinan J."/>
            <person name="Ruiz-Duenas F.J."/>
            <person name="Barrasa J.M."/>
            <person name="Sanchez-Garcia M."/>
            <person name="Camarero S."/>
            <person name="Miyauchi S."/>
            <person name="Serrano A."/>
            <person name="Linde D."/>
            <person name="Babiker R."/>
            <person name="Drula E."/>
            <person name="Ayuso-Fernandez I."/>
            <person name="Pacheco R."/>
            <person name="Padilla G."/>
            <person name="Ferreira P."/>
            <person name="Barriuso J."/>
            <person name="Kellner H."/>
            <person name="Castanera R."/>
            <person name="Alfaro M."/>
            <person name="Ramirez L."/>
            <person name="Pisabarro A.G."/>
            <person name="Kuo A."/>
            <person name="Tritt A."/>
            <person name="Lipzen A."/>
            <person name="He G."/>
            <person name="Yan M."/>
            <person name="Ng V."/>
            <person name="Cullen D."/>
            <person name="Martin F."/>
            <person name="Rosso M.-N."/>
            <person name="Henrissat B."/>
            <person name="Hibbett D."/>
            <person name="Martinez A.T."/>
            <person name="Grigoriev I.V."/>
        </authorList>
    </citation>
    <scope>NUCLEOTIDE SEQUENCE</scope>
    <source>
        <strain evidence="2">ATCC 90797</strain>
    </source>
</reference>
<feature type="region of interest" description="Disordered" evidence="1">
    <location>
        <begin position="291"/>
        <end position="361"/>
    </location>
</feature>
<dbReference type="OrthoDB" id="2507743at2759"/>
<evidence type="ECO:0000313" key="3">
    <source>
        <dbReference type="Proteomes" id="UP000807025"/>
    </source>
</evidence>
<feature type="compositionally biased region" description="Polar residues" evidence="1">
    <location>
        <begin position="333"/>
        <end position="343"/>
    </location>
</feature>
<sequence length="403" mass="44600">MPVNFPFTFSFNVPGLTNPFVPPPQTPTRRPSTRDDERIRNRTVNTTAPLPTEDKFQRRRPIRSPSRTPLPPLSRKRAWDPAFASPSESAPTLASTSGYIDTQAKYRVMAAQQTRATINEDAVAELPPAKRRRGLAGTIVSTALSAALIGTAVGLTVYRLWRDRGKEAADLPPPPYQQGGWTPVDQQQPQQSQPEEPKAIQAPPTTPRSRKTRHVAGSTHKRHRPRPRTHVQQVFTPVASSSRAQVLTAPPPPEFDFISTADDPVDEQMDWIGDKLAKLIEEGKKALGKEVVVMSDAKEDEEDDGSGAWEEEDDHPASPTRKSLSPPYHSTHFEPSSFDSSPRSLPHTPPSRPSHVRGVSVDAELGFNNRGCREEETTWASPELRESMSRARARFARNTNGGT</sequence>
<protein>
    <submittedName>
        <fullName evidence="2">Uncharacterized protein</fullName>
    </submittedName>
</protein>
<evidence type="ECO:0000313" key="2">
    <source>
        <dbReference type="EMBL" id="KAF9499632.1"/>
    </source>
</evidence>
<accession>A0A9P6A420</accession>
<organism evidence="2 3">
    <name type="scientific">Pleurotus eryngii</name>
    <name type="common">Boletus of the steppes</name>
    <dbReference type="NCBI Taxonomy" id="5323"/>
    <lineage>
        <taxon>Eukaryota</taxon>
        <taxon>Fungi</taxon>
        <taxon>Dikarya</taxon>
        <taxon>Basidiomycota</taxon>
        <taxon>Agaricomycotina</taxon>
        <taxon>Agaricomycetes</taxon>
        <taxon>Agaricomycetidae</taxon>
        <taxon>Agaricales</taxon>
        <taxon>Pleurotineae</taxon>
        <taxon>Pleurotaceae</taxon>
        <taxon>Pleurotus</taxon>
    </lineage>
</organism>
<feature type="compositionally biased region" description="Basic residues" evidence="1">
    <location>
        <begin position="208"/>
        <end position="229"/>
    </location>
</feature>
<dbReference type="AlphaFoldDB" id="A0A9P6A420"/>
<dbReference type="Proteomes" id="UP000807025">
    <property type="component" value="Unassembled WGS sequence"/>
</dbReference>
<proteinExistence type="predicted"/>
<feature type="compositionally biased region" description="Polar residues" evidence="1">
    <location>
        <begin position="86"/>
        <end position="95"/>
    </location>
</feature>
<feature type="region of interest" description="Disordered" evidence="1">
    <location>
        <begin position="14"/>
        <end position="95"/>
    </location>
</feature>